<keyword evidence="3 6" id="KW-0698">rRNA processing</keyword>
<dbReference type="PANTHER" id="PTHR15341">
    <property type="entry name" value="SUN-COR STEROID HORMONE RECEPTOR CO-REPRESSOR"/>
    <property type="match status" value="1"/>
</dbReference>
<dbReference type="PANTHER" id="PTHR15341:SF3">
    <property type="entry name" value="NUCLEAR NUCLEIC ACID-BINDING PROTEIN C1D"/>
    <property type="match status" value="1"/>
</dbReference>
<feature type="compositionally biased region" description="Acidic residues" evidence="7">
    <location>
        <begin position="161"/>
        <end position="177"/>
    </location>
</feature>
<keyword evidence="5 6" id="KW-0539">Nucleus</keyword>
<evidence type="ECO:0000256" key="3">
    <source>
        <dbReference type="ARBA" id="ARBA00022552"/>
    </source>
</evidence>
<keyword evidence="9" id="KW-1185">Reference proteome</keyword>
<accession>A0A067MFA4</accession>
<organism evidence="8 9">
    <name type="scientific">Botryobasidium botryosum (strain FD-172 SS1)</name>
    <dbReference type="NCBI Taxonomy" id="930990"/>
    <lineage>
        <taxon>Eukaryota</taxon>
        <taxon>Fungi</taxon>
        <taxon>Dikarya</taxon>
        <taxon>Basidiomycota</taxon>
        <taxon>Agaricomycotina</taxon>
        <taxon>Agaricomycetes</taxon>
        <taxon>Cantharellales</taxon>
        <taxon>Botryobasidiaceae</taxon>
        <taxon>Botryobasidium</taxon>
    </lineage>
</organism>
<dbReference type="GO" id="GO:0005730">
    <property type="term" value="C:nucleolus"/>
    <property type="evidence" value="ECO:0007669"/>
    <property type="project" value="TreeGrafter"/>
</dbReference>
<evidence type="ECO:0000256" key="4">
    <source>
        <dbReference type="ARBA" id="ARBA00022884"/>
    </source>
</evidence>
<evidence type="ECO:0000313" key="8">
    <source>
        <dbReference type="EMBL" id="KDQ14458.1"/>
    </source>
</evidence>
<dbReference type="Proteomes" id="UP000027195">
    <property type="component" value="Unassembled WGS sequence"/>
</dbReference>
<proteinExistence type="inferred from homology"/>
<evidence type="ECO:0000313" key="9">
    <source>
        <dbReference type="Proteomes" id="UP000027195"/>
    </source>
</evidence>
<name>A0A067MFA4_BOTB1</name>
<dbReference type="GO" id="GO:0003677">
    <property type="term" value="F:DNA binding"/>
    <property type="evidence" value="ECO:0007669"/>
    <property type="project" value="TreeGrafter"/>
</dbReference>
<dbReference type="InterPro" id="IPR007146">
    <property type="entry name" value="Sas10/Utp3/C1D"/>
</dbReference>
<evidence type="ECO:0000256" key="7">
    <source>
        <dbReference type="SAM" id="MobiDB-lite"/>
    </source>
</evidence>
<dbReference type="OrthoDB" id="1421013at2759"/>
<feature type="region of interest" description="Disordered" evidence="7">
    <location>
        <begin position="119"/>
        <end position="138"/>
    </location>
</feature>
<comment type="subcellular location">
    <subcellularLocation>
        <location evidence="1 6">Nucleus</location>
    </subcellularLocation>
</comment>
<dbReference type="GO" id="GO:0000178">
    <property type="term" value="C:exosome (RNase complex)"/>
    <property type="evidence" value="ECO:0007669"/>
    <property type="project" value="TreeGrafter"/>
</dbReference>
<reference evidence="9" key="1">
    <citation type="journal article" date="2014" name="Proc. Natl. Acad. Sci. U.S.A.">
        <title>Extensive sampling of basidiomycete genomes demonstrates inadequacy of the white-rot/brown-rot paradigm for wood decay fungi.</title>
        <authorList>
            <person name="Riley R."/>
            <person name="Salamov A.A."/>
            <person name="Brown D.W."/>
            <person name="Nagy L.G."/>
            <person name="Floudas D."/>
            <person name="Held B.W."/>
            <person name="Levasseur A."/>
            <person name="Lombard V."/>
            <person name="Morin E."/>
            <person name="Otillar R."/>
            <person name="Lindquist E.A."/>
            <person name="Sun H."/>
            <person name="LaButti K.M."/>
            <person name="Schmutz J."/>
            <person name="Jabbour D."/>
            <person name="Luo H."/>
            <person name="Baker S.E."/>
            <person name="Pisabarro A.G."/>
            <person name="Walton J.D."/>
            <person name="Blanchette R.A."/>
            <person name="Henrissat B."/>
            <person name="Martin F."/>
            <person name="Cullen D."/>
            <person name="Hibbett D.S."/>
            <person name="Grigoriev I.V."/>
        </authorList>
    </citation>
    <scope>NUCLEOTIDE SEQUENCE [LARGE SCALE GENOMIC DNA]</scope>
    <source>
        <strain evidence="9">FD-172 SS1</strain>
    </source>
</reference>
<comment type="function">
    <text evidence="6">Required for exosome-dependent processing of pre-rRNA and small nucleolar RNA (snRNA) precursors. Involved in processing of 35S pre-rRNA at the A0, A1 and A2 sites.</text>
</comment>
<feature type="region of interest" description="Disordered" evidence="7">
    <location>
        <begin position="147"/>
        <end position="286"/>
    </location>
</feature>
<dbReference type="GO" id="GO:0010468">
    <property type="term" value="P:regulation of gene expression"/>
    <property type="evidence" value="ECO:0007669"/>
    <property type="project" value="TreeGrafter"/>
</dbReference>
<sequence length="286" mass="30933">MSKAKAAAQTLHALDASLDDLELALEPLLSQPLATTMANFDLLDKSKMNVLLAYAIEDLIWVYLKSRGIDPTAHPVSDDLNRIKSYFGKIKYTESPEKRTLAIDKAAAGRFIRAAIASASKGETQPASSSAPDVRQVGTHTRFAHMATETEKIVPGGNPEADSDGESDSSDDEDDIQVIEAPIQRASEMGKERETAGAGPVKKRRPAMDPFAGYEDDTERQAKKKSKNKASARDVAPPQVTEVIDVDMEYPSDQKESSKSKSRSPVDGGGAESKLKKKKKKKASAT</sequence>
<dbReference type="InParanoid" id="A0A067MFA4"/>
<evidence type="ECO:0000256" key="6">
    <source>
        <dbReference type="RuleBase" id="RU368003"/>
    </source>
</evidence>
<evidence type="ECO:0000256" key="5">
    <source>
        <dbReference type="ARBA" id="ARBA00023242"/>
    </source>
</evidence>
<comment type="similarity">
    <text evidence="2 6">Belongs to the C1D family.</text>
</comment>
<dbReference type="EMBL" id="KL198037">
    <property type="protein sequence ID" value="KDQ14458.1"/>
    <property type="molecule type" value="Genomic_DNA"/>
</dbReference>
<dbReference type="GO" id="GO:0000460">
    <property type="term" value="P:maturation of 5.8S rRNA"/>
    <property type="evidence" value="ECO:0007669"/>
    <property type="project" value="TreeGrafter"/>
</dbReference>
<dbReference type="GO" id="GO:0003723">
    <property type="term" value="F:RNA binding"/>
    <property type="evidence" value="ECO:0007669"/>
    <property type="project" value="UniProtKB-UniRule"/>
</dbReference>
<protein>
    <recommendedName>
        <fullName evidence="6">Exosome complex protein</fullName>
    </recommendedName>
</protein>
<feature type="compositionally biased region" description="Basic residues" evidence="7">
    <location>
        <begin position="275"/>
        <end position="286"/>
    </location>
</feature>
<evidence type="ECO:0000256" key="1">
    <source>
        <dbReference type="ARBA" id="ARBA00004123"/>
    </source>
</evidence>
<feature type="compositionally biased region" description="Polar residues" evidence="7">
    <location>
        <begin position="121"/>
        <end position="131"/>
    </location>
</feature>
<evidence type="ECO:0000256" key="2">
    <source>
        <dbReference type="ARBA" id="ARBA00009154"/>
    </source>
</evidence>
<dbReference type="AlphaFoldDB" id="A0A067MFA4"/>
<keyword evidence="4 6" id="KW-0694">RNA-binding</keyword>
<gene>
    <name evidence="8" type="ORF">BOTBODRAFT_32585</name>
</gene>
<dbReference type="STRING" id="930990.A0A067MFA4"/>
<dbReference type="HOGENOM" id="CLU_064339_2_0_1"/>
<dbReference type="Pfam" id="PF04000">
    <property type="entry name" value="Sas10_Utp3"/>
    <property type="match status" value="1"/>
</dbReference>
<dbReference type="InterPro" id="IPR011082">
    <property type="entry name" value="Exosome-assoc_fac/DNA_repair"/>
</dbReference>